<accession>A0A330H4A8</accession>
<dbReference type="Proteomes" id="UP000251558">
    <property type="component" value="Unassembled WGS sequence"/>
</dbReference>
<gene>
    <name evidence="1" type="ORF">DPM33_33010</name>
</gene>
<evidence type="ECO:0008006" key="3">
    <source>
        <dbReference type="Google" id="ProtNLM"/>
    </source>
</evidence>
<reference evidence="2" key="1">
    <citation type="submission" date="2018-06" db="EMBL/GenBank/DDBJ databases">
        <authorList>
            <person name="Helene L.C."/>
            <person name="Dall'Agnol R."/>
            <person name="Delamuta J.R."/>
            <person name="Hungria M."/>
        </authorList>
    </citation>
    <scope>NUCLEOTIDE SEQUENCE [LARGE SCALE GENOMIC DNA]</scope>
    <source>
        <strain evidence="2">AC99b</strain>
    </source>
</reference>
<evidence type="ECO:0000313" key="2">
    <source>
        <dbReference type="Proteomes" id="UP000251558"/>
    </source>
</evidence>
<dbReference type="AlphaFoldDB" id="A0A330H4A8"/>
<reference evidence="1 2" key="2">
    <citation type="submission" date="2018-07" db="EMBL/GenBank/DDBJ databases">
        <title>Diversity of Mesorhizobium strains in Brazil.</title>
        <authorList>
            <person name="Helene L.C.F."/>
            <person name="Dall'Agnol R."/>
            <person name="Delamuta J.R.M."/>
            <person name="Hungria M."/>
        </authorList>
    </citation>
    <scope>NUCLEOTIDE SEQUENCE [LARGE SCALE GENOMIC DNA]</scope>
    <source>
        <strain evidence="1 2">AC99b</strain>
    </source>
</reference>
<organism evidence="1 2">
    <name type="scientific">Mesorhizobium hawassense</name>
    <dbReference type="NCBI Taxonomy" id="1209954"/>
    <lineage>
        <taxon>Bacteria</taxon>
        <taxon>Pseudomonadati</taxon>
        <taxon>Pseudomonadota</taxon>
        <taxon>Alphaproteobacteria</taxon>
        <taxon>Hyphomicrobiales</taxon>
        <taxon>Phyllobacteriaceae</taxon>
        <taxon>Mesorhizobium</taxon>
    </lineage>
</organism>
<keyword evidence="2" id="KW-1185">Reference proteome</keyword>
<evidence type="ECO:0000313" key="1">
    <source>
        <dbReference type="EMBL" id="RAZ83205.1"/>
    </source>
</evidence>
<protein>
    <recommendedName>
        <fullName evidence="3">P27 family phage terminase small subunit</fullName>
    </recommendedName>
</protein>
<comment type="caution">
    <text evidence="1">The sequence shown here is derived from an EMBL/GenBank/DDBJ whole genome shotgun (WGS) entry which is preliminary data.</text>
</comment>
<dbReference type="RefSeq" id="WP_112101541.1">
    <property type="nucleotide sequence ID" value="NZ_QMBP01000027.1"/>
</dbReference>
<name>A0A330H4A8_9HYPH</name>
<dbReference type="OrthoDB" id="7595322at2"/>
<dbReference type="EMBL" id="QMBP01000027">
    <property type="protein sequence ID" value="RAZ83205.1"/>
    <property type="molecule type" value="Genomic_DNA"/>
</dbReference>
<sequence>MKEGVNAPKVPPHLRPATKKWFKTVVEDYGHALEGHHVRLLTLAAEAWDQAQTAREVLDKDGQTFLDRFGQPKERPECGILQNARIAFARLIRELAFDVDDPASSRPPRTRDYR</sequence>
<proteinExistence type="predicted"/>